<feature type="compositionally biased region" description="Basic and acidic residues" evidence="1">
    <location>
        <begin position="78"/>
        <end position="94"/>
    </location>
</feature>
<keyword evidence="2" id="KW-0812">Transmembrane</keyword>
<gene>
    <name evidence="3" type="ORF">GLRG_06998</name>
</gene>
<feature type="region of interest" description="Disordered" evidence="1">
    <location>
        <begin position="56"/>
        <end position="94"/>
    </location>
</feature>
<evidence type="ECO:0000313" key="3">
    <source>
        <dbReference type="EMBL" id="EFQ31854.1"/>
    </source>
</evidence>
<accession>E3QLW6</accession>
<dbReference type="VEuPathDB" id="FungiDB:GLRG_06998"/>
<evidence type="ECO:0000313" key="4">
    <source>
        <dbReference type="Proteomes" id="UP000008782"/>
    </source>
</evidence>
<evidence type="ECO:0000256" key="1">
    <source>
        <dbReference type="SAM" id="MobiDB-lite"/>
    </source>
</evidence>
<sequence length="94" mass="10835">MPRRRRRRSRRRVVVVVVVVLWCFGYWVLAVFVRLIPVDSSVALGSLYSAQATLRGRSRAQAGENGPMRGGGWLGSFDKSEREREWRGEEEKNK</sequence>
<organism evidence="4">
    <name type="scientific">Colletotrichum graminicola (strain M1.001 / M2 / FGSC 10212)</name>
    <name type="common">Maize anthracnose fungus</name>
    <name type="synonym">Glomerella graminicola</name>
    <dbReference type="NCBI Taxonomy" id="645133"/>
    <lineage>
        <taxon>Eukaryota</taxon>
        <taxon>Fungi</taxon>
        <taxon>Dikarya</taxon>
        <taxon>Ascomycota</taxon>
        <taxon>Pezizomycotina</taxon>
        <taxon>Sordariomycetes</taxon>
        <taxon>Hypocreomycetidae</taxon>
        <taxon>Glomerellales</taxon>
        <taxon>Glomerellaceae</taxon>
        <taxon>Colletotrichum</taxon>
        <taxon>Colletotrichum graminicola species complex</taxon>
    </lineage>
</organism>
<evidence type="ECO:0000256" key="2">
    <source>
        <dbReference type="SAM" id="Phobius"/>
    </source>
</evidence>
<dbReference type="HOGENOM" id="CLU_2386019_0_0_1"/>
<name>E3QLW6_COLGM</name>
<keyword evidence="2" id="KW-0472">Membrane</keyword>
<feature type="transmembrane region" description="Helical" evidence="2">
    <location>
        <begin position="12"/>
        <end position="36"/>
    </location>
</feature>
<dbReference type="RefSeq" id="XP_008095874.1">
    <property type="nucleotide sequence ID" value="XM_008097683.1"/>
</dbReference>
<dbReference type="OrthoDB" id="10517524at2759"/>
<proteinExistence type="predicted"/>
<keyword evidence="2" id="KW-1133">Transmembrane helix</keyword>
<protein>
    <recommendedName>
        <fullName evidence="5">Transmembrane protein</fullName>
    </recommendedName>
</protein>
<dbReference type="AlphaFoldDB" id="E3QLW6"/>
<reference evidence="4" key="1">
    <citation type="journal article" date="2012" name="Nat. Genet.">
        <title>Lifestyle transitions in plant pathogenic Colletotrichum fungi deciphered by genome and transcriptome analyses.</title>
        <authorList>
            <person name="O'Connell R.J."/>
            <person name="Thon M.R."/>
            <person name="Hacquard S."/>
            <person name="Amyotte S.G."/>
            <person name="Kleemann J."/>
            <person name="Torres M.F."/>
            <person name="Damm U."/>
            <person name="Buiate E.A."/>
            <person name="Epstein L."/>
            <person name="Alkan N."/>
            <person name="Altmueller J."/>
            <person name="Alvarado-Balderrama L."/>
            <person name="Bauser C.A."/>
            <person name="Becker C."/>
            <person name="Birren B.W."/>
            <person name="Chen Z."/>
            <person name="Choi J."/>
            <person name="Crouch J.A."/>
            <person name="Duvick J.P."/>
            <person name="Farman M.A."/>
            <person name="Gan P."/>
            <person name="Heiman D."/>
            <person name="Henrissat B."/>
            <person name="Howard R.J."/>
            <person name="Kabbage M."/>
            <person name="Koch C."/>
            <person name="Kracher B."/>
            <person name="Kubo Y."/>
            <person name="Law A.D."/>
            <person name="Lebrun M.-H."/>
            <person name="Lee Y.-H."/>
            <person name="Miyara I."/>
            <person name="Moore N."/>
            <person name="Neumann U."/>
            <person name="Nordstroem K."/>
            <person name="Panaccione D.G."/>
            <person name="Panstruga R."/>
            <person name="Place M."/>
            <person name="Proctor R.H."/>
            <person name="Prusky D."/>
            <person name="Rech G."/>
            <person name="Reinhardt R."/>
            <person name="Rollins J.A."/>
            <person name="Rounsley S."/>
            <person name="Schardl C.L."/>
            <person name="Schwartz D.C."/>
            <person name="Shenoy N."/>
            <person name="Shirasu K."/>
            <person name="Sikhakolli U.R."/>
            <person name="Stueber K."/>
            <person name="Sukno S.A."/>
            <person name="Sweigard J.A."/>
            <person name="Takano Y."/>
            <person name="Takahara H."/>
            <person name="Trail F."/>
            <person name="van der Does H.C."/>
            <person name="Voll L.M."/>
            <person name="Will I."/>
            <person name="Young S."/>
            <person name="Zeng Q."/>
            <person name="Zhang J."/>
            <person name="Zhou S."/>
            <person name="Dickman M.B."/>
            <person name="Schulze-Lefert P."/>
            <person name="Ver Loren van Themaat E."/>
            <person name="Ma L.-J."/>
            <person name="Vaillancourt L.J."/>
        </authorList>
    </citation>
    <scope>NUCLEOTIDE SEQUENCE [LARGE SCALE GENOMIC DNA]</scope>
    <source>
        <strain evidence="4">M1.001 / M2 / FGSC 10212</strain>
    </source>
</reference>
<dbReference type="Proteomes" id="UP000008782">
    <property type="component" value="Unassembled WGS sequence"/>
</dbReference>
<dbReference type="EMBL" id="GG697358">
    <property type="protein sequence ID" value="EFQ31854.1"/>
    <property type="molecule type" value="Genomic_DNA"/>
</dbReference>
<evidence type="ECO:0008006" key="5">
    <source>
        <dbReference type="Google" id="ProtNLM"/>
    </source>
</evidence>
<keyword evidence="4" id="KW-1185">Reference proteome</keyword>
<dbReference type="GeneID" id="24412363"/>